<feature type="transmembrane region" description="Helical" evidence="4">
    <location>
        <begin position="276"/>
        <end position="298"/>
    </location>
</feature>
<dbReference type="PROSITE" id="PS50887">
    <property type="entry name" value="GGDEF"/>
    <property type="match status" value="1"/>
</dbReference>
<dbReference type="RefSeq" id="WP_141622272.1">
    <property type="nucleotide sequence ID" value="NZ_CP041242.1"/>
</dbReference>
<dbReference type="SMART" id="SM00267">
    <property type="entry name" value="GGDEF"/>
    <property type="match status" value="1"/>
</dbReference>
<dbReference type="GO" id="GO:1902201">
    <property type="term" value="P:negative regulation of bacterial-type flagellum-dependent cell motility"/>
    <property type="evidence" value="ECO:0007669"/>
    <property type="project" value="TreeGrafter"/>
</dbReference>
<evidence type="ECO:0000256" key="3">
    <source>
        <dbReference type="ARBA" id="ARBA00034247"/>
    </source>
</evidence>
<dbReference type="GO" id="GO:0005886">
    <property type="term" value="C:plasma membrane"/>
    <property type="evidence" value="ECO:0007669"/>
    <property type="project" value="TreeGrafter"/>
</dbReference>
<keyword evidence="4" id="KW-0472">Membrane</keyword>
<dbReference type="OrthoDB" id="9803824at2"/>
<evidence type="ECO:0000256" key="1">
    <source>
        <dbReference type="ARBA" id="ARBA00001946"/>
    </source>
</evidence>
<proteinExistence type="predicted"/>
<dbReference type="FunFam" id="3.30.70.270:FF:000001">
    <property type="entry name" value="Diguanylate cyclase domain protein"/>
    <property type="match status" value="1"/>
</dbReference>
<keyword evidence="4" id="KW-0812">Transmembrane</keyword>
<dbReference type="CDD" id="cd01949">
    <property type="entry name" value="GGDEF"/>
    <property type="match status" value="1"/>
</dbReference>
<dbReference type="InterPro" id="IPR000160">
    <property type="entry name" value="GGDEF_dom"/>
</dbReference>
<evidence type="ECO:0000256" key="2">
    <source>
        <dbReference type="ARBA" id="ARBA00012528"/>
    </source>
</evidence>
<dbReference type="GO" id="GO:0043709">
    <property type="term" value="P:cell adhesion involved in single-species biofilm formation"/>
    <property type="evidence" value="ECO:0007669"/>
    <property type="project" value="TreeGrafter"/>
</dbReference>
<dbReference type="InterPro" id="IPR043128">
    <property type="entry name" value="Rev_trsase/Diguanyl_cyclase"/>
</dbReference>
<evidence type="ECO:0000259" key="5">
    <source>
        <dbReference type="PROSITE" id="PS50887"/>
    </source>
</evidence>
<feature type="transmembrane region" description="Helical" evidence="4">
    <location>
        <begin position="366"/>
        <end position="384"/>
    </location>
</feature>
<sequence>MHRRGAALRAFLLPVLLVPILLLGACSPGQGGAGIERIDRHLGSLPPDSPQTVAAARDIDYRPLPETSHLAEAMAGSGWWRITPAPAPPADAGAGRQRLLLLYYPYSAEVTVLMRSAGEPVTASIFESGLDPAWSRRALVFPLDSDGPIHVGVRGARYPLPVEIADAHEYAARDRNHMRLLWGSGGILVGVSLAVLLFWCLLRERVYLLFSASMALQLLYVLCAYGEAYSVPGLAWLARFGVEGIWFIATCSTMVAVLFLLDFAELRPRAPALSFTLFWVGVALPSVLLVGLLLPWPADKSWFPPMGNSLLLLANAVAIVTLLRVWLGGGRHAGLVLIAWVPMVVASTARTVQLAAGVPLTPWLEYGLPLLLAFASVVLVLGLADRMLTFRRERDAAKQHAEHDGLTGAFNRDGIIKRLRRAVAEVARSHQPVSVLFLDLDHFKAINDNYGHAVGDACLRTVVAMIRDQARLGDQLGRVGGEEFLLYLPGATLAAARGTAERLRLEVESRCRQVMGAPVALTLSIGVVEYRPGETVDALIQRADEAMYEAKRTGRNRVVVLAAA</sequence>
<dbReference type="EC" id="2.7.7.65" evidence="2"/>
<feature type="transmembrane region" description="Helical" evidence="4">
    <location>
        <begin position="334"/>
        <end position="354"/>
    </location>
</feature>
<comment type="cofactor">
    <cofactor evidence="1">
        <name>Mg(2+)</name>
        <dbReference type="ChEBI" id="CHEBI:18420"/>
    </cofactor>
</comment>
<dbReference type="Gene3D" id="3.30.70.270">
    <property type="match status" value="1"/>
</dbReference>
<accession>A0A514BNI9</accession>
<feature type="transmembrane region" description="Helical" evidence="4">
    <location>
        <begin position="206"/>
        <end position="225"/>
    </location>
</feature>
<feature type="domain" description="GGDEF" evidence="5">
    <location>
        <begin position="431"/>
        <end position="563"/>
    </location>
</feature>
<keyword evidence="7" id="KW-1185">Reference proteome</keyword>
<feature type="transmembrane region" description="Helical" evidence="4">
    <location>
        <begin position="180"/>
        <end position="199"/>
    </location>
</feature>
<comment type="catalytic activity">
    <reaction evidence="3">
        <text>2 GTP = 3',3'-c-di-GMP + 2 diphosphate</text>
        <dbReference type="Rhea" id="RHEA:24898"/>
        <dbReference type="ChEBI" id="CHEBI:33019"/>
        <dbReference type="ChEBI" id="CHEBI:37565"/>
        <dbReference type="ChEBI" id="CHEBI:58805"/>
        <dbReference type="EC" id="2.7.7.65"/>
    </reaction>
</comment>
<dbReference type="EMBL" id="CP041242">
    <property type="protein sequence ID" value="QDH68930.1"/>
    <property type="molecule type" value="Genomic_DNA"/>
</dbReference>
<dbReference type="InterPro" id="IPR029787">
    <property type="entry name" value="Nucleotide_cyclase"/>
</dbReference>
<dbReference type="Proteomes" id="UP000317199">
    <property type="component" value="Chromosome"/>
</dbReference>
<dbReference type="SUPFAM" id="SSF55073">
    <property type="entry name" value="Nucleotide cyclase"/>
    <property type="match status" value="1"/>
</dbReference>
<feature type="transmembrane region" description="Helical" evidence="4">
    <location>
        <begin position="245"/>
        <end position="264"/>
    </location>
</feature>
<dbReference type="KEGG" id="lyj:FKV23_01540"/>
<gene>
    <name evidence="6" type="ORF">FKV23_01540</name>
</gene>
<dbReference type="InterPro" id="IPR011623">
    <property type="entry name" value="7TMR_DISM_rcpt_extracell_dom1"/>
</dbReference>
<reference evidence="6 7" key="1">
    <citation type="submission" date="2019-06" db="EMBL/GenBank/DDBJ databases">
        <title>Lysobacter alkalisoli sp. nov. isolated from saline-alkali soil.</title>
        <authorList>
            <person name="Sun J.-Q."/>
            <person name="Xu L."/>
        </authorList>
    </citation>
    <scope>NUCLEOTIDE SEQUENCE [LARGE SCALE GENOMIC DNA]</scope>
    <source>
        <strain evidence="6 7">SJ-36</strain>
    </source>
</reference>
<dbReference type="AlphaFoldDB" id="A0A514BNI9"/>
<evidence type="ECO:0000313" key="7">
    <source>
        <dbReference type="Proteomes" id="UP000317199"/>
    </source>
</evidence>
<dbReference type="Pfam" id="PF00990">
    <property type="entry name" value="GGDEF"/>
    <property type="match status" value="1"/>
</dbReference>
<evidence type="ECO:0000313" key="6">
    <source>
        <dbReference type="EMBL" id="QDH68930.1"/>
    </source>
</evidence>
<dbReference type="PANTHER" id="PTHR45138">
    <property type="entry name" value="REGULATORY COMPONENTS OF SENSORY TRANSDUCTION SYSTEM"/>
    <property type="match status" value="1"/>
</dbReference>
<name>A0A514BNI9_9GAMM</name>
<evidence type="ECO:0000256" key="4">
    <source>
        <dbReference type="SAM" id="Phobius"/>
    </source>
</evidence>
<dbReference type="PANTHER" id="PTHR45138:SF9">
    <property type="entry name" value="DIGUANYLATE CYCLASE DGCM-RELATED"/>
    <property type="match status" value="1"/>
</dbReference>
<feature type="transmembrane region" description="Helical" evidence="4">
    <location>
        <begin position="310"/>
        <end position="327"/>
    </location>
</feature>
<dbReference type="PROSITE" id="PS51257">
    <property type="entry name" value="PROKAR_LIPOPROTEIN"/>
    <property type="match status" value="1"/>
</dbReference>
<dbReference type="NCBIfam" id="TIGR00254">
    <property type="entry name" value="GGDEF"/>
    <property type="match status" value="1"/>
</dbReference>
<dbReference type="InterPro" id="IPR050469">
    <property type="entry name" value="Diguanylate_Cyclase"/>
</dbReference>
<dbReference type="GO" id="GO:0052621">
    <property type="term" value="F:diguanylate cyclase activity"/>
    <property type="evidence" value="ECO:0007669"/>
    <property type="project" value="UniProtKB-EC"/>
</dbReference>
<organism evidence="6 7">
    <name type="scientific">Marilutibacter alkalisoli</name>
    <dbReference type="NCBI Taxonomy" id="2591633"/>
    <lineage>
        <taxon>Bacteria</taxon>
        <taxon>Pseudomonadati</taxon>
        <taxon>Pseudomonadota</taxon>
        <taxon>Gammaproteobacteria</taxon>
        <taxon>Lysobacterales</taxon>
        <taxon>Lysobacteraceae</taxon>
        <taxon>Marilutibacter</taxon>
    </lineage>
</organism>
<protein>
    <recommendedName>
        <fullName evidence="2">diguanylate cyclase</fullName>
        <ecNumber evidence="2">2.7.7.65</ecNumber>
    </recommendedName>
</protein>
<keyword evidence="4" id="KW-1133">Transmembrane helix</keyword>
<dbReference type="Pfam" id="PF07695">
    <property type="entry name" value="7TMR-DISM_7TM"/>
    <property type="match status" value="1"/>
</dbReference>